<feature type="compositionally biased region" description="Acidic residues" evidence="4">
    <location>
        <begin position="198"/>
        <end position="214"/>
    </location>
</feature>
<feature type="region of interest" description="Disordered" evidence="4">
    <location>
        <begin position="137"/>
        <end position="161"/>
    </location>
</feature>
<feature type="region of interest" description="Disordered" evidence="4">
    <location>
        <begin position="500"/>
        <end position="540"/>
    </location>
</feature>
<feature type="region of interest" description="Disordered" evidence="4">
    <location>
        <begin position="654"/>
        <end position="782"/>
    </location>
</feature>
<evidence type="ECO:0000256" key="4">
    <source>
        <dbReference type="SAM" id="MobiDB-lite"/>
    </source>
</evidence>
<dbReference type="PANTHER" id="PTHR45656">
    <property type="entry name" value="PROTEIN CBR-CLEC-78"/>
    <property type="match status" value="1"/>
</dbReference>
<feature type="compositionally biased region" description="Basic and acidic residues" evidence="4">
    <location>
        <begin position="244"/>
        <end position="267"/>
    </location>
</feature>
<feature type="region of interest" description="Disordered" evidence="4">
    <location>
        <begin position="831"/>
        <end position="899"/>
    </location>
</feature>
<dbReference type="EMBL" id="GEGO01005034">
    <property type="protein sequence ID" value="JAR90370.1"/>
    <property type="molecule type" value="Transcribed_RNA"/>
</dbReference>
<dbReference type="AlphaFoldDB" id="A0A147BHU0"/>
<feature type="domain" description="Sushi" evidence="6">
    <location>
        <begin position="31"/>
        <end position="85"/>
    </location>
</feature>
<feature type="compositionally biased region" description="Basic and acidic residues" evidence="4">
    <location>
        <begin position="714"/>
        <end position="742"/>
    </location>
</feature>
<reference evidence="7" key="1">
    <citation type="journal article" date="2018" name="PLoS Negl. Trop. Dis.">
        <title>Sialome diversity of ticks revealed by RNAseq of single tick salivary glands.</title>
        <authorList>
            <person name="Perner J."/>
            <person name="Kropackova S."/>
            <person name="Kopacek P."/>
            <person name="Ribeiro J.M."/>
        </authorList>
    </citation>
    <scope>NUCLEOTIDE SEQUENCE</scope>
    <source>
        <strain evidence="7">Siblings of single egg batch collected in Ceske Budejovice</strain>
        <tissue evidence="7">Salivary glands</tissue>
    </source>
</reference>
<feature type="region of interest" description="Disordered" evidence="4">
    <location>
        <begin position="180"/>
        <end position="467"/>
    </location>
</feature>
<dbReference type="SUPFAM" id="SSF57535">
    <property type="entry name" value="Complement control module/SCR domain"/>
    <property type="match status" value="1"/>
</dbReference>
<feature type="compositionally biased region" description="Basic and acidic residues" evidence="4">
    <location>
        <begin position="660"/>
        <end position="680"/>
    </location>
</feature>
<feature type="compositionally biased region" description="Basic and acidic residues" evidence="4">
    <location>
        <begin position="564"/>
        <end position="588"/>
    </location>
</feature>
<dbReference type="InterPro" id="IPR000436">
    <property type="entry name" value="Sushi_SCR_CCP_dom"/>
</dbReference>
<feature type="compositionally biased region" description="Acidic residues" evidence="4">
    <location>
        <begin position="389"/>
        <end position="404"/>
    </location>
</feature>
<dbReference type="PANTHER" id="PTHR45656:SF15">
    <property type="entry name" value="SUSHI DOMAIN-CONTAINING PROTEIN"/>
    <property type="match status" value="1"/>
</dbReference>
<evidence type="ECO:0000256" key="1">
    <source>
        <dbReference type="ARBA" id="ARBA00022737"/>
    </source>
</evidence>
<feature type="region of interest" description="Disordered" evidence="4">
    <location>
        <begin position="564"/>
        <end position="624"/>
    </location>
</feature>
<dbReference type="SMART" id="SM00032">
    <property type="entry name" value="CCP"/>
    <property type="match status" value="2"/>
</dbReference>
<organism evidence="7">
    <name type="scientific">Ixodes ricinus</name>
    <name type="common">Common tick</name>
    <name type="synonym">Acarus ricinus</name>
    <dbReference type="NCBI Taxonomy" id="34613"/>
    <lineage>
        <taxon>Eukaryota</taxon>
        <taxon>Metazoa</taxon>
        <taxon>Ecdysozoa</taxon>
        <taxon>Arthropoda</taxon>
        <taxon>Chelicerata</taxon>
        <taxon>Arachnida</taxon>
        <taxon>Acari</taxon>
        <taxon>Parasitiformes</taxon>
        <taxon>Ixodida</taxon>
        <taxon>Ixodoidea</taxon>
        <taxon>Ixodidae</taxon>
        <taxon>Ixodinae</taxon>
        <taxon>Ixodes</taxon>
    </lineage>
</organism>
<feature type="chain" id="PRO_5007542384" evidence="5">
    <location>
        <begin position="23"/>
        <end position="987"/>
    </location>
</feature>
<keyword evidence="1" id="KW-0677">Repeat</keyword>
<dbReference type="Pfam" id="PF00084">
    <property type="entry name" value="Sushi"/>
    <property type="match status" value="1"/>
</dbReference>
<feature type="compositionally biased region" description="Basic and acidic residues" evidence="4">
    <location>
        <begin position="348"/>
        <end position="371"/>
    </location>
</feature>
<dbReference type="InterPro" id="IPR035976">
    <property type="entry name" value="Sushi/SCR/CCP_sf"/>
</dbReference>
<keyword evidence="5" id="KW-0732">Signal</keyword>
<accession>A0A147BHU0</accession>
<evidence type="ECO:0000259" key="6">
    <source>
        <dbReference type="PROSITE" id="PS50923"/>
    </source>
</evidence>
<feature type="signal peptide" evidence="5">
    <location>
        <begin position="1"/>
        <end position="22"/>
    </location>
</feature>
<keyword evidence="3" id="KW-0768">Sushi</keyword>
<keyword evidence="2" id="KW-1015">Disulfide bond</keyword>
<feature type="region of interest" description="Disordered" evidence="4">
    <location>
        <begin position="92"/>
        <end position="115"/>
    </location>
</feature>
<feature type="compositionally biased region" description="Polar residues" evidence="4">
    <location>
        <begin position="306"/>
        <end position="320"/>
    </location>
</feature>
<feature type="compositionally biased region" description="Basic and acidic residues" evidence="4">
    <location>
        <begin position="600"/>
        <end position="616"/>
    </location>
</feature>
<evidence type="ECO:0000256" key="5">
    <source>
        <dbReference type="SAM" id="SignalP"/>
    </source>
</evidence>
<feature type="compositionally biased region" description="Basic residues" evidence="4">
    <location>
        <begin position="372"/>
        <end position="383"/>
    </location>
</feature>
<feature type="compositionally biased region" description="Basic and acidic residues" evidence="4">
    <location>
        <begin position="96"/>
        <end position="107"/>
    </location>
</feature>
<name>A0A147BHU0_IXORI</name>
<dbReference type="Gene3D" id="2.10.70.10">
    <property type="entry name" value="Complement Module, domain 1"/>
    <property type="match status" value="1"/>
</dbReference>
<dbReference type="InterPro" id="IPR051277">
    <property type="entry name" value="SEZ6_CSMD_C4BPB_Regulators"/>
</dbReference>
<evidence type="ECO:0000256" key="2">
    <source>
        <dbReference type="ARBA" id="ARBA00023157"/>
    </source>
</evidence>
<dbReference type="PROSITE" id="PS50923">
    <property type="entry name" value="SUSHI"/>
    <property type="match status" value="1"/>
</dbReference>
<protein>
    <submittedName>
        <fullName evidence="7">Putative precatalytic spliceosome</fullName>
    </submittedName>
</protein>
<feature type="compositionally biased region" description="Basic and acidic residues" evidence="4">
    <location>
        <begin position="500"/>
        <end position="519"/>
    </location>
</feature>
<feature type="compositionally biased region" description="Basic and acidic residues" evidence="4">
    <location>
        <begin position="417"/>
        <end position="452"/>
    </location>
</feature>
<proteinExistence type="predicted"/>
<dbReference type="CDD" id="cd00033">
    <property type="entry name" value="CCP"/>
    <property type="match status" value="1"/>
</dbReference>
<evidence type="ECO:0000256" key="3">
    <source>
        <dbReference type="PROSITE-ProRule" id="PRU00302"/>
    </source>
</evidence>
<sequence>MMGASFLLRVVWMLLPLLCVFGRELSSREFLGCPAPRSPDNGLSFIFNEGRIVRYRCHPGYKLRGHPHAVCTNSHWNRPAPLCLAKNGTRRHTAHAGHDKTKPEHNTASRQPFDWSPLYGSEDAKLPLINGQWRRPHHRGSRVFSLGPRSSSEEDTPQKSMLEQQLIEEEVKIAEMRHDQEQHVLSSRNQAKEITEGGLDDATADVAGDEDEEVNDVRPSSSASEPHHAKHSAHSASHMVGTSHSDDGSNEQRTRRYYRWKEDEPKPHAARYYSSRLAHTRKSSGESSAKSDSILQAQSREDDDIPTSTESPVVHTSSWLKESGPREVLRSPSDISDYWKSNSGGYSSERHDPLDSESRKSHGDVVTEHSTQKPKSRAIKRSYLHTDADYEDDDDDDDVDDEDEPPRFGRGDTPARPIRDDRIPYGDEKPTVRFDDRGDTPARPIKGDRDPYDSAGRSLSTSSPVDFYGRPVQVLTGEKAHQQEELLRRQYERAQRRKAFEQDILEEEARGRPEEKAPIKFDPPPSGDNEPITSRPFDYFGRPVQVHTGEKAAQAEALLREQYERVQSRMRENTRLQEARRPPEEQTFHRQPQLPQRGDIPLRERGDREEVTRESPRQLVTSRPYDYFGRPVQVLTGEKAAQAEEMLRRQYEQYQQQLNGRRDRNQEEAVGRPVEFERRPVQPPSGEVTSSPFDHFGRPVQVLSGEKAGQQTELLRRMYERAESSRNIQESRRRPVEEVHRAPREHRHRHNHGQEQATDYESSRESRGPAAEGTSGSLRLSKEDMELMSKLPPDVRESYLKDLRKARMKEETDPVRANEFLSRYQNTWKSRASQHTKSLDKEPANDAPNEDNVDDKDDYDDELQNDQPEEDIPLTTASTEDTSSESSEDNSTRDATATFTSSKASYDQTCLRDRKQGTSFLSAPKVKHAYVYKYERKVLTKPPYSHYVLARYKCLFGYRFKYEKADALYCKQREWIGEHPHCVREES</sequence>
<evidence type="ECO:0000313" key="7">
    <source>
        <dbReference type="EMBL" id="JAR90370.1"/>
    </source>
</evidence>
<feature type="compositionally biased region" description="Acidic residues" evidence="4">
    <location>
        <begin position="848"/>
        <end position="872"/>
    </location>
</feature>
<comment type="caution">
    <text evidence="3">Lacks conserved residue(s) required for the propagation of feature annotation.</text>
</comment>